<evidence type="ECO:0000256" key="5">
    <source>
        <dbReference type="SAM" id="MobiDB-lite"/>
    </source>
</evidence>
<dbReference type="GO" id="GO:0004222">
    <property type="term" value="F:metalloendopeptidase activity"/>
    <property type="evidence" value="ECO:0007669"/>
    <property type="project" value="InterPro"/>
</dbReference>
<dbReference type="CDD" id="cd04271">
    <property type="entry name" value="ZnMc_ADAM_fungal"/>
    <property type="match status" value="1"/>
</dbReference>
<dbReference type="InterPro" id="IPR001590">
    <property type="entry name" value="Peptidase_M12B"/>
</dbReference>
<protein>
    <recommendedName>
        <fullName evidence="3">Disintegrin and metalloproteinase domain-containing protein B</fullName>
    </recommendedName>
</protein>
<dbReference type="SUPFAM" id="SSF57552">
    <property type="entry name" value="Blood coagulation inhibitor (disintegrin)"/>
    <property type="match status" value="1"/>
</dbReference>
<dbReference type="Pfam" id="PF00200">
    <property type="entry name" value="Disintegrin"/>
    <property type="match status" value="1"/>
</dbReference>
<dbReference type="Proteomes" id="UP000224634">
    <property type="component" value="Unassembled WGS sequence"/>
</dbReference>
<evidence type="ECO:0000259" key="8">
    <source>
        <dbReference type="PROSITE" id="PS50214"/>
    </source>
</evidence>
<evidence type="ECO:0000256" key="3">
    <source>
        <dbReference type="ARBA" id="ARBA00074021"/>
    </source>
</evidence>
<feature type="binding site" evidence="4">
    <location>
        <position position="458"/>
    </location>
    <ligand>
        <name>Zn(2+)</name>
        <dbReference type="ChEBI" id="CHEBI:29105"/>
        <note>catalytic</note>
    </ligand>
</feature>
<evidence type="ECO:0000256" key="7">
    <source>
        <dbReference type="SAM" id="SignalP"/>
    </source>
</evidence>
<keyword evidence="6" id="KW-0812">Transmembrane</keyword>
<dbReference type="GO" id="GO:0006508">
    <property type="term" value="P:proteolysis"/>
    <property type="evidence" value="ECO:0007669"/>
    <property type="project" value="InterPro"/>
</dbReference>
<gene>
    <name evidence="10" type="ORF">AJ80_00951</name>
</gene>
<feature type="binding site" evidence="4">
    <location>
        <position position="448"/>
    </location>
    <ligand>
        <name>Zn(2+)</name>
        <dbReference type="ChEBI" id="CHEBI:29105"/>
        <note>catalytic</note>
    </ligand>
</feature>
<keyword evidence="6" id="KW-0472">Membrane</keyword>
<feature type="active site" evidence="4">
    <location>
        <position position="449"/>
    </location>
</feature>
<evidence type="ECO:0000256" key="1">
    <source>
        <dbReference type="ARBA" id="ARBA00023157"/>
    </source>
</evidence>
<evidence type="ECO:0000256" key="4">
    <source>
        <dbReference type="PROSITE-ProRule" id="PRU00276"/>
    </source>
</evidence>
<evidence type="ECO:0000313" key="10">
    <source>
        <dbReference type="EMBL" id="PGH27242.1"/>
    </source>
</evidence>
<evidence type="ECO:0000256" key="2">
    <source>
        <dbReference type="ARBA" id="ARBA00056552"/>
    </source>
</evidence>
<dbReference type="PANTHER" id="PTHR11905:SF159">
    <property type="entry name" value="ADAM METALLOPROTEASE"/>
    <property type="match status" value="1"/>
</dbReference>
<feature type="chain" id="PRO_5013333066" description="Disintegrin and metalloproteinase domain-containing protein B" evidence="7">
    <location>
        <begin position="21"/>
        <end position="831"/>
    </location>
</feature>
<feature type="binding site" evidence="4">
    <location>
        <position position="452"/>
    </location>
    <ligand>
        <name>Zn(2+)</name>
        <dbReference type="ChEBI" id="CHEBI:29105"/>
        <note>catalytic</note>
    </ligand>
</feature>
<feature type="region of interest" description="Disordered" evidence="5">
    <location>
        <begin position="753"/>
        <end position="786"/>
    </location>
</feature>
<evidence type="ECO:0000256" key="6">
    <source>
        <dbReference type="SAM" id="Phobius"/>
    </source>
</evidence>
<dbReference type="EMBL" id="PDNA01000008">
    <property type="protein sequence ID" value="PGH27242.1"/>
    <property type="molecule type" value="Genomic_DNA"/>
</dbReference>
<reference evidence="10 11" key="1">
    <citation type="submission" date="2017-10" db="EMBL/GenBank/DDBJ databases">
        <title>Comparative genomics in systemic dimorphic fungi from Ajellomycetaceae.</title>
        <authorList>
            <person name="Munoz J.F."/>
            <person name="Mcewen J.G."/>
            <person name="Clay O.K."/>
            <person name="Cuomo C.A."/>
        </authorList>
    </citation>
    <scope>NUCLEOTIDE SEQUENCE [LARGE SCALE GENOMIC DNA]</scope>
    <source>
        <strain evidence="10 11">UAMH7299</strain>
    </source>
</reference>
<dbReference type="PANTHER" id="PTHR11905">
    <property type="entry name" value="ADAM A DISINTEGRIN AND METALLOPROTEASE DOMAIN"/>
    <property type="match status" value="1"/>
</dbReference>
<comment type="caution">
    <text evidence="10">The sequence shown here is derived from an EMBL/GenBank/DDBJ whole genome shotgun (WGS) entry which is preliminary data.</text>
</comment>
<keyword evidence="1" id="KW-1015">Disulfide bond</keyword>
<evidence type="ECO:0000313" key="11">
    <source>
        <dbReference type="Proteomes" id="UP000224634"/>
    </source>
</evidence>
<keyword evidence="11" id="KW-1185">Reference proteome</keyword>
<proteinExistence type="predicted"/>
<comment type="function">
    <text evidence="2">Probable zinc protease.</text>
</comment>
<dbReference type="SMART" id="SM00050">
    <property type="entry name" value="DISIN"/>
    <property type="match status" value="1"/>
</dbReference>
<dbReference type="SUPFAM" id="SSF55486">
    <property type="entry name" value="Metalloproteases ('zincins'), catalytic domain"/>
    <property type="match status" value="1"/>
</dbReference>
<keyword evidence="6" id="KW-1133">Transmembrane helix</keyword>
<accession>A0A2B7Z2E5</accession>
<dbReference type="AlphaFoldDB" id="A0A2B7Z2E5"/>
<dbReference type="GO" id="GO:0046872">
    <property type="term" value="F:metal ion binding"/>
    <property type="evidence" value="ECO:0007669"/>
    <property type="project" value="UniProtKB-KW"/>
</dbReference>
<keyword evidence="7" id="KW-0732">Signal</keyword>
<dbReference type="PROSITE" id="PS50214">
    <property type="entry name" value="DISINTEGRIN_2"/>
    <property type="match status" value="1"/>
</dbReference>
<dbReference type="FunFam" id="4.10.70.10:FF:000003">
    <property type="entry name" value="Disintegrin and metalloproteinase domain-containing protein 17"/>
    <property type="match status" value="1"/>
</dbReference>
<feature type="compositionally biased region" description="Pro residues" evidence="5">
    <location>
        <begin position="762"/>
        <end position="775"/>
    </location>
</feature>
<dbReference type="InterPro" id="IPR024079">
    <property type="entry name" value="MetalloPept_cat_dom_sf"/>
</dbReference>
<feature type="transmembrane region" description="Helical" evidence="6">
    <location>
        <begin position="722"/>
        <end position="743"/>
    </location>
</feature>
<keyword evidence="4" id="KW-0862">Zinc</keyword>
<dbReference type="PROSITE" id="PS50215">
    <property type="entry name" value="ADAM_MEPRO"/>
    <property type="match status" value="1"/>
</dbReference>
<dbReference type="OrthoDB" id="5951731at2759"/>
<evidence type="ECO:0000259" key="9">
    <source>
        <dbReference type="PROSITE" id="PS50215"/>
    </source>
</evidence>
<dbReference type="Pfam" id="PF13688">
    <property type="entry name" value="Reprolysin_5"/>
    <property type="match status" value="1"/>
</dbReference>
<organism evidence="10 11">
    <name type="scientific">Polytolypa hystricis (strain UAMH7299)</name>
    <dbReference type="NCBI Taxonomy" id="1447883"/>
    <lineage>
        <taxon>Eukaryota</taxon>
        <taxon>Fungi</taxon>
        <taxon>Dikarya</taxon>
        <taxon>Ascomycota</taxon>
        <taxon>Pezizomycotina</taxon>
        <taxon>Eurotiomycetes</taxon>
        <taxon>Eurotiomycetidae</taxon>
        <taxon>Onygenales</taxon>
        <taxon>Onygenales incertae sedis</taxon>
        <taxon>Polytolypa</taxon>
    </lineage>
</organism>
<name>A0A2B7Z2E5_POLH7</name>
<dbReference type="InterPro" id="IPR001762">
    <property type="entry name" value="Disintegrin_dom"/>
</dbReference>
<dbReference type="STRING" id="1447883.A0A2B7Z2E5"/>
<keyword evidence="4" id="KW-0479">Metal-binding</keyword>
<dbReference type="Gene3D" id="4.10.70.10">
    <property type="entry name" value="Disintegrin domain"/>
    <property type="match status" value="1"/>
</dbReference>
<dbReference type="InterPro" id="IPR034028">
    <property type="entry name" value="ZnMc_ADAM_fungal"/>
</dbReference>
<feature type="domain" description="Peptidase M12B" evidence="9">
    <location>
        <begin position="287"/>
        <end position="510"/>
    </location>
</feature>
<feature type="domain" description="Disintegrin" evidence="8">
    <location>
        <begin position="535"/>
        <end position="624"/>
    </location>
</feature>
<dbReference type="InterPro" id="IPR036436">
    <property type="entry name" value="Disintegrin_dom_sf"/>
</dbReference>
<comment type="caution">
    <text evidence="4">Lacks conserved residue(s) required for the propagation of feature annotation.</text>
</comment>
<dbReference type="Gene3D" id="3.40.390.10">
    <property type="entry name" value="Collagenase (Catalytic Domain)"/>
    <property type="match status" value="1"/>
</dbReference>
<feature type="signal peptide" evidence="7">
    <location>
        <begin position="1"/>
        <end position="20"/>
    </location>
</feature>
<sequence>MRILRCLVPVIASALTFLSSNVHVSVVTDTPSTAHSSAPDRINYLSLVEQPKIHTPSRRVHAYSRFDITFNLHQKKQRIKLTLEPNHDILGEDTQITILGSDGSTRPGGSIDRRSQRIYKGWSWVDEEDGSWNRAGWARIVIKDDGLYPLFEGVFTIHNDHHHVMLRSHYMKTKNEEDPHLDDTNQEYMVVFRDSDMKRDMLAARSEPVARSCGSDNLEFNTDPNHPIFNQQQLRPDTTPWGSISLDSIFGITKRQDDMANWNGNDGSAGGNLRSSIGKTAGCPDRRKIALIGVAADCTYKAVFNSTEAARDNIISVVNSASELFEQTFNISLGLRSLFVPDGDCPGSPQASTPWNVPCGGNGDTTQPTINQRLNLFSAWRGKQDDNNAYWTLMTNCRTGAEVGLAWLGQLCRSHVIGNPDPNDSSSSAVSGANVVAITTNEWQVFAHETGHTFGAIHDCDTDGCKRGHDKDSTCCPVSETSCNAGGKFIMNPTSGDGITQFSACTVGNICSAMARNSIQTDCLSDNRRIPEIINGECGNGIVEEGEDCDCGGDETCKNNPCCDGATCKFIGDAVCDDYNEDCCSNCQFASATVVCRAGSGPCDPQEKCTGNSSSCPTDVMLPSGELCGDGLACASGQCTSRDAQCKSQMSEILGKDVRDCPLRNECTLMCQTPGMDGCRGIMQYFLDGTPCSSGGKCRNGVCQGGSALKAFTEWVNNNKPVAIGVFTAAGVILLILITTCVVRCCKRPRNRKMAPMRPGMPMGPAPMMPMPSPPQQQQQQPRGWSVPPIPHRWNDNNSNNAMAGGVPYYPPPAYGSTVAAQGRMPSMRYA</sequence>